<dbReference type="SUPFAM" id="SSF56112">
    <property type="entry name" value="Protein kinase-like (PK-like)"/>
    <property type="match status" value="1"/>
</dbReference>
<dbReference type="InterPro" id="IPR000719">
    <property type="entry name" value="Prot_kinase_dom"/>
</dbReference>
<dbReference type="GO" id="GO:0004672">
    <property type="term" value="F:protein kinase activity"/>
    <property type="evidence" value="ECO:0007669"/>
    <property type="project" value="InterPro"/>
</dbReference>
<dbReference type="GO" id="GO:0007165">
    <property type="term" value="P:signal transduction"/>
    <property type="evidence" value="ECO:0007669"/>
    <property type="project" value="TreeGrafter"/>
</dbReference>
<keyword evidence="3" id="KW-1185">Reference proteome</keyword>
<dbReference type="PANTHER" id="PTHR23257">
    <property type="entry name" value="SERINE-THREONINE PROTEIN KINASE"/>
    <property type="match status" value="1"/>
</dbReference>
<dbReference type="GO" id="GO:0005524">
    <property type="term" value="F:ATP binding"/>
    <property type="evidence" value="ECO:0007669"/>
    <property type="project" value="InterPro"/>
</dbReference>
<dbReference type="Gene3D" id="1.10.510.10">
    <property type="entry name" value="Transferase(Phosphotransferase) domain 1"/>
    <property type="match status" value="1"/>
</dbReference>
<dbReference type="InterPro" id="IPR050167">
    <property type="entry name" value="Ser_Thr_protein_kinase"/>
</dbReference>
<dbReference type="AlphaFoldDB" id="A0A250XKE1"/>
<proteinExistence type="predicted"/>
<dbReference type="OrthoDB" id="4062651at2759"/>
<reference evidence="2 3" key="1">
    <citation type="submission" date="2017-08" db="EMBL/GenBank/DDBJ databases">
        <title>Acidophilic green algal genome provides insights into adaptation to an acidic environment.</title>
        <authorList>
            <person name="Hirooka S."/>
            <person name="Hirose Y."/>
            <person name="Kanesaki Y."/>
            <person name="Higuchi S."/>
            <person name="Fujiwara T."/>
            <person name="Onuma R."/>
            <person name="Era A."/>
            <person name="Ohbayashi R."/>
            <person name="Uzuka A."/>
            <person name="Nozaki H."/>
            <person name="Yoshikawa H."/>
            <person name="Miyagishima S.Y."/>
        </authorList>
    </citation>
    <scope>NUCLEOTIDE SEQUENCE [LARGE SCALE GENOMIC DNA]</scope>
    <source>
        <strain evidence="2 3">NIES-2499</strain>
    </source>
</reference>
<evidence type="ECO:0000313" key="2">
    <source>
        <dbReference type="EMBL" id="GAX83486.1"/>
    </source>
</evidence>
<organism evidence="2 3">
    <name type="scientific">Chlamydomonas eustigma</name>
    <dbReference type="NCBI Taxonomy" id="1157962"/>
    <lineage>
        <taxon>Eukaryota</taxon>
        <taxon>Viridiplantae</taxon>
        <taxon>Chlorophyta</taxon>
        <taxon>core chlorophytes</taxon>
        <taxon>Chlorophyceae</taxon>
        <taxon>CS clade</taxon>
        <taxon>Chlamydomonadales</taxon>
        <taxon>Chlamydomonadaceae</taxon>
        <taxon>Chlamydomonas</taxon>
    </lineage>
</organism>
<dbReference type="PROSITE" id="PS50011">
    <property type="entry name" value="PROTEIN_KINASE_DOM"/>
    <property type="match status" value="1"/>
</dbReference>
<dbReference type="EMBL" id="BEGY01000100">
    <property type="protein sequence ID" value="GAX83486.1"/>
    <property type="molecule type" value="Genomic_DNA"/>
</dbReference>
<dbReference type="GO" id="GO:0005737">
    <property type="term" value="C:cytoplasm"/>
    <property type="evidence" value="ECO:0007669"/>
    <property type="project" value="TreeGrafter"/>
</dbReference>
<protein>
    <recommendedName>
        <fullName evidence="1">Protein kinase domain-containing protein</fullName>
    </recommendedName>
</protein>
<dbReference type="Proteomes" id="UP000232323">
    <property type="component" value="Unassembled WGS sequence"/>
</dbReference>
<dbReference type="STRING" id="1157962.A0A250XKE1"/>
<feature type="domain" description="Protein kinase" evidence="1">
    <location>
        <begin position="1"/>
        <end position="117"/>
    </location>
</feature>
<evidence type="ECO:0000259" key="1">
    <source>
        <dbReference type="PROSITE" id="PS50011"/>
    </source>
</evidence>
<accession>A0A250XKE1</accession>
<evidence type="ECO:0000313" key="3">
    <source>
        <dbReference type="Proteomes" id="UP000232323"/>
    </source>
</evidence>
<name>A0A250XKE1_9CHLO</name>
<comment type="caution">
    <text evidence="2">The sequence shown here is derived from an EMBL/GenBank/DDBJ whole genome shotgun (WGS) entry which is preliminary data.</text>
</comment>
<gene>
    <name evidence="2" type="ORF">CEUSTIGMA_g10911.t1</name>
</gene>
<sequence>MIYVVCSSDVSHVLSAVTGRAPEMFQGRYDEKVDVYSFGAMVTGHAPWSQQLSQKDAIIPILYHNYFNPNPECRRFLRDFVPSEVDTEIRELIVACLDPLPEERPTFQNVLLRLEGFSDRVKIRLR</sequence>
<dbReference type="InterPro" id="IPR011009">
    <property type="entry name" value="Kinase-like_dom_sf"/>
</dbReference>